<dbReference type="EMBL" id="JALMLT010000001">
    <property type="protein sequence ID" value="MDT8758061.1"/>
    <property type="molecule type" value="Genomic_DNA"/>
</dbReference>
<organism evidence="1">
    <name type="scientific">Sphingomonas psychrotolerans</name>
    <dbReference type="NCBI Taxonomy" id="1327635"/>
    <lineage>
        <taxon>Bacteria</taxon>
        <taxon>Pseudomonadati</taxon>
        <taxon>Pseudomonadota</taxon>
        <taxon>Alphaproteobacteria</taxon>
        <taxon>Sphingomonadales</taxon>
        <taxon>Sphingomonadaceae</taxon>
        <taxon>Sphingomonas</taxon>
    </lineage>
</organism>
<protein>
    <submittedName>
        <fullName evidence="1">Uncharacterized protein</fullName>
    </submittedName>
</protein>
<sequence length="158" mass="17529">MIGLLVALSLCGDRPLDTKPLDKQTPCELGMLGAFQHGAWDGICWRDGNLSGFDHELCRAWWHRDQPIEVEIERTVESASIIITHNVVGGGRSCSDLAHVSLRTLRDRQRSMLVLQSLKRSISKVAARCNLPSPAAALKLTEIKAVLKDTDDLQKLDF</sequence>
<name>A0ABU3N1D3_9SPHN</name>
<proteinExistence type="predicted"/>
<accession>A0ABU3N1D3</accession>
<reference evidence="1" key="1">
    <citation type="submission" date="2022-04" db="EMBL/GenBank/DDBJ databases">
        <title>Tomato heritable bacteria conferring resistance against bacterial wilt.</title>
        <authorList>
            <person name="Yin J."/>
        </authorList>
    </citation>
    <scope>NUCLEOTIDE SEQUENCE</scope>
    <source>
        <strain evidence="1">Cra20</strain>
    </source>
</reference>
<evidence type="ECO:0000313" key="1">
    <source>
        <dbReference type="EMBL" id="MDT8758061.1"/>
    </source>
</evidence>
<comment type="caution">
    <text evidence="1">The sequence shown here is derived from an EMBL/GenBank/DDBJ whole genome shotgun (WGS) entry which is preliminary data.</text>
</comment>
<gene>
    <name evidence="1" type="ORF">MZO42_05070</name>
</gene>